<organism evidence="4 5">
    <name type="scientific">Candidatus Brennerbacteria bacterium RIFOXYD1_FULL_41_16</name>
    <dbReference type="NCBI Taxonomy" id="1797529"/>
    <lineage>
        <taxon>Bacteria</taxon>
        <taxon>Candidatus Brenneribacteriota</taxon>
    </lineage>
</organism>
<reference evidence="4 5" key="1">
    <citation type="journal article" date="2016" name="Nat. Commun.">
        <title>Thousands of microbial genomes shed light on interconnected biogeochemical processes in an aquifer system.</title>
        <authorList>
            <person name="Anantharaman K."/>
            <person name="Brown C.T."/>
            <person name="Hug L.A."/>
            <person name="Sharon I."/>
            <person name="Castelle C.J."/>
            <person name="Probst A.J."/>
            <person name="Thomas B.C."/>
            <person name="Singh A."/>
            <person name="Wilkins M.J."/>
            <person name="Karaoz U."/>
            <person name="Brodie E.L."/>
            <person name="Williams K.H."/>
            <person name="Hubbard S.S."/>
            <person name="Banfield J.F."/>
        </authorList>
    </citation>
    <scope>NUCLEOTIDE SEQUENCE [LARGE SCALE GENOMIC DNA]</scope>
</reference>
<accession>A0A1G1XLR7</accession>
<dbReference type="Gene3D" id="3.40.50.10490">
    <property type="entry name" value="Glucose-6-phosphate isomerase like protein, domain 1"/>
    <property type="match status" value="2"/>
</dbReference>
<gene>
    <name evidence="4" type="ORF">A2570_00615</name>
</gene>
<sequence>MNLKDIQILLESFNLGVRDGRVFVKRSGLFSSRASFFMAGMGGSILAAELFRDLTGNNFQIIETYSLPKIKDGKDAVVFCFSYSGNTEETLSVFRGAEKLGIKTLCFSRGGRLKKLSQPKNFFEIPDFLAPRLAVPFMLGVLWGIFSKGSVPFKESPLPERKRLSTLIGQMKNKIILVYSPHSLRGLAHFWEINVDETAKQPCFCGEIPDINHHDLASFTNKKFRNRFFAIFLEDNSFLNNRINLTAKFFGKYLGIDSVIFKISKKNAIRDFLSQFALIYALSFKLAEINKIDPFENLIQERLKKELKKR</sequence>
<dbReference type="GO" id="GO:0097367">
    <property type="term" value="F:carbohydrate derivative binding"/>
    <property type="evidence" value="ECO:0007669"/>
    <property type="project" value="InterPro"/>
</dbReference>
<dbReference type="SUPFAM" id="SSF53697">
    <property type="entry name" value="SIS domain"/>
    <property type="match status" value="1"/>
</dbReference>
<dbReference type="InterPro" id="IPR001347">
    <property type="entry name" value="SIS_dom"/>
</dbReference>
<dbReference type="EMBL" id="MHHY01000003">
    <property type="protein sequence ID" value="OGY40979.1"/>
    <property type="molecule type" value="Genomic_DNA"/>
</dbReference>
<dbReference type="STRING" id="1797529.A2570_00615"/>
<protein>
    <recommendedName>
        <fullName evidence="3">SIS domain-containing protein</fullName>
    </recommendedName>
</protein>
<proteinExistence type="inferred from homology"/>
<comment type="similarity">
    <text evidence="1">Belongs to the PGI/PMI family.</text>
</comment>
<dbReference type="InterPro" id="IPR019490">
    <property type="entry name" value="Glu6P/Mann6P_isomerase_C"/>
</dbReference>
<dbReference type="AlphaFoldDB" id="A0A1G1XLR7"/>
<evidence type="ECO:0000313" key="4">
    <source>
        <dbReference type="EMBL" id="OGY40979.1"/>
    </source>
</evidence>
<name>A0A1G1XLR7_9BACT</name>
<comment type="caution">
    <text evidence="4">The sequence shown here is derived from an EMBL/GenBank/DDBJ whole genome shotgun (WGS) entry which is preliminary data.</text>
</comment>
<evidence type="ECO:0000256" key="2">
    <source>
        <dbReference type="ARBA" id="ARBA00023235"/>
    </source>
</evidence>
<evidence type="ECO:0000256" key="1">
    <source>
        <dbReference type="ARBA" id="ARBA00010523"/>
    </source>
</evidence>
<dbReference type="InterPro" id="IPR046348">
    <property type="entry name" value="SIS_dom_sf"/>
</dbReference>
<dbReference type="PROSITE" id="PS51464">
    <property type="entry name" value="SIS"/>
    <property type="match status" value="1"/>
</dbReference>
<evidence type="ECO:0000259" key="3">
    <source>
        <dbReference type="PROSITE" id="PS51464"/>
    </source>
</evidence>
<evidence type="ECO:0000313" key="5">
    <source>
        <dbReference type="Proteomes" id="UP000178570"/>
    </source>
</evidence>
<dbReference type="Proteomes" id="UP000178570">
    <property type="component" value="Unassembled WGS sequence"/>
</dbReference>
<dbReference type="GO" id="GO:1901135">
    <property type="term" value="P:carbohydrate derivative metabolic process"/>
    <property type="evidence" value="ECO:0007669"/>
    <property type="project" value="InterPro"/>
</dbReference>
<keyword evidence="2" id="KW-0413">Isomerase</keyword>
<dbReference type="GO" id="GO:0005975">
    <property type="term" value="P:carbohydrate metabolic process"/>
    <property type="evidence" value="ECO:0007669"/>
    <property type="project" value="InterPro"/>
</dbReference>
<feature type="domain" description="SIS" evidence="3">
    <location>
        <begin position="26"/>
        <end position="155"/>
    </location>
</feature>
<dbReference type="GO" id="GO:0004347">
    <property type="term" value="F:glucose-6-phosphate isomerase activity"/>
    <property type="evidence" value="ECO:0007669"/>
    <property type="project" value="InterPro"/>
</dbReference>
<dbReference type="GO" id="GO:0004476">
    <property type="term" value="F:mannose-6-phosphate isomerase activity"/>
    <property type="evidence" value="ECO:0007669"/>
    <property type="project" value="InterPro"/>
</dbReference>
<dbReference type="Pfam" id="PF10432">
    <property type="entry name" value="bact-PGI_C"/>
    <property type="match status" value="1"/>
</dbReference>